<evidence type="ECO:0000256" key="4">
    <source>
        <dbReference type="ARBA" id="ARBA00023004"/>
    </source>
</evidence>
<evidence type="ECO:0000313" key="7">
    <source>
        <dbReference type="EMBL" id="PIU33021.1"/>
    </source>
</evidence>
<name>A0A2M6YPF6_9BACT</name>
<evidence type="ECO:0000256" key="3">
    <source>
        <dbReference type="ARBA" id="ARBA00022982"/>
    </source>
</evidence>
<evidence type="ECO:0000256" key="5">
    <source>
        <dbReference type="SAM" id="MobiDB-lite"/>
    </source>
</evidence>
<dbReference type="Gene3D" id="2.20.28.100">
    <property type="entry name" value="Desulphoferrodoxin, N-terminal domain"/>
    <property type="match status" value="1"/>
</dbReference>
<dbReference type="Proteomes" id="UP000229559">
    <property type="component" value="Unassembled WGS sequence"/>
</dbReference>
<comment type="caution">
    <text evidence="7">The sequence shown here is derived from an EMBL/GenBank/DDBJ whole genome shotgun (WGS) entry which is preliminary data.</text>
</comment>
<reference evidence="8" key="1">
    <citation type="submission" date="2017-09" db="EMBL/GenBank/DDBJ databases">
        <title>Depth-based differentiation of microbial function through sediment-hosted aquifers and enrichment of novel symbionts in the deep terrestrial subsurface.</title>
        <authorList>
            <person name="Probst A.J."/>
            <person name="Ladd B."/>
            <person name="Jarett J.K."/>
            <person name="Geller-Mcgrath D.E."/>
            <person name="Sieber C.M.K."/>
            <person name="Emerson J.B."/>
            <person name="Anantharaman K."/>
            <person name="Thomas B.C."/>
            <person name="Malmstrom R."/>
            <person name="Stieglmeier M."/>
            <person name="Klingl A."/>
            <person name="Woyke T."/>
            <person name="Ryan C.M."/>
            <person name="Banfield J.F."/>
        </authorList>
    </citation>
    <scope>NUCLEOTIDE SEQUENCE [LARGE SCALE GENOMIC DNA]</scope>
</reference>
<keyword evidence="2" id="KW-0479">Metal-binding</keyword>
<sequence>MTELNKNYKCSICGNLVKVLQAGIGELVCCGQPMNIAVEEVSSEQTMPPVPKTPTEEPSQEEPQV</sequence>
<evidence type="ECO:0000259" key="6">
    <source>
        <dbReference type="Pfam" id="PF06397"/>
    </source>
</evidence>
<evidence type="ECO:0000256" key="2">
    <source>
        <dbReference type="ARBA" id="ARBA00022723"/>
    </source>
</evidence>
<dbReference type="InterPro" id="IPR004462">
    <property type="entry name" value="Desulfoferrodoxin_N"/>
</dbReference>
<evidence type="ECO:0000256" key="1">
    <source>
        <dbReference type="ARBA" id="ARBA00022448"/>
    </source>
</evidence>
<dbReference type="Pfam" id="PF06397">
    <property type="entry name" value="Desulfoferrod_N"/>
    <property type="match status" value="1"/>
</dbReference>
<gene>
    <name evidence="7" type="ORF">COT04_02395</name>
</gene>
<dbReference type="AlphaFoldDB" id="A0A2M6YPF6"/>
<accession>A0A2M6YPF6</accession>
<evidence type="ECO:0000313" key="8">
    <source>
        <dbReference type="Proteomes" id="UP000229559"/>
    </source>
</evidence>
<keyword evidence="3" id="KW-0249">Electron transport</keyword>
<dbReference type="EMBL" id="PEXA01000064">
    <property type="protein sequence ID" value="PIU33021.1"/>
    <property type="molecule type" value="Genomic_DNA"/>
</dbReference>
<dbReference type="GO" id="GO:0005506">
    <property type="term" value="F:iron ion binding"/>
    <property type="evidence" value="ECO:0007669"/>
    <property type="project" value="InterPro"/>
</dbReference>
<dbReference type="InterPro" id="IPR038094">
    <property type="entry name" value="Desulfoferrodoxin_N_sf"/>
</dbReference>
<organism evidence="7 8">
    <name type="scientific">Candidatus Shapirobacteria bacterium CG07_land_8_20_14_0_80_39_12</name>
    <dbReference type="NCBI Taxonomy" id="1974480"/>
    <lineage>
        <taxon>Bacteria</taxon>
        <taxon>Candidatus Shapironibacteriota</taxon>
    </lineage>
</organism>
<dbReference type="CDD" id="cd00974">
    <property type="entry name" value="DSRD"/>
    <property type="match status" value="1"/>
</dbReference>
<keyword evidence="1" id="KW-0813">Transport</keyword>
<dbReference type="SUPFAM" id="SSF57802">
    <property type="entry name" value="Rubredoxin-like"/>
    <property type="match status" value="1"/>
</dbReference>
<feature type="region of interest" description="Disordered" evidence="5">
    <location>
        <begin position="40"/>
        <end position="65"/>
    </location>
</feature>
<proteinExistence type="predicted"/>
<dbReference type="NCBIfam" id="TIGR00319">
    <property type="entry name" value="desulf_FeS4"/>
    <property type="match status" value="1"/>
</dbReference>
<protein>
    <recommendedName>
        <fullName evidence="6">Desulfoferrodoxin N-terminal domain-containing protein</fullName>
    </recommendedName>
</protein>
<keyword evidence="4" id="KW-0408">Iron</keyword>
<feature type="domain" description="Desulfoferrodoxin N-terminal" evidence="6">
    <location>
        <begin position="2"/>
        <end position="35"/>
    </location>
</feature>